<dbReference type="SUPFAM" id="SSF81383">
    <property type="entry name" value="F-box domain"/>
    <property type="match status" value="1"/>
</dbReference>
<dbReference type="PANTHER" id="PTHR13318">
    <property type="entry name" value="PARTNER OF PAIRED, ISOFORM B-RELATED"/>
    <property type="match status" value="1"/>
</dbReference>
<feature type="domain" description="F-box" evidence="2">
    <location>
        <begin position="218"/>
        <end position="265"/>
    </location>
</feature>
<reference evidence="5" key="1">
    <citation type="submission" date="2016-06" db="UniProtKB">
        <authorList>
            <consortium name="WormBaseParasite"/>
        </authorList>
    </citation>
    <scope>IDENTIFICATION</scope>
</reference>
<proteinExistence type="predicted"/>
<reference evidence="3 4" key="2">
    <citation type="submission" date="2018-11" db="EMBL/GenBank/DDBJ databases">
        <authorList>
            <consortium name="Pathogen Informatics"/>
        </authorList>
    </citation>
    <scope>NUCLEOTIDE SEQUENCE [LARGE SCALE GENOMIC DNA]</scope>
</reference>
<dbReference type="InterPro" id="IPR001810">
    <property type="entry name" value="F-box_dom"/>
</dbReference>
<dbReference type="InterPro" id="IPR032675">
    <property type="entry name" value="LRR_dom_sf"/>
</dbReference>
<evidence type="ECO:0000259" key="2">
    <source>
        <dbReference type="PROSITE" id="PS50181"/>
    </source>
</evidence>
<evidence type="ECO:0000313" key="3">
    <source>
        <dbReference type="EMBL" id="VDM39110.1"/>
    </source>
</evidence>
<dbReference type="InterPro" id="IPR006553">
    <property type="entry name" value="Leu-rich_rpt_Cys-con_subtyp"/>
</dbReference>
<evidence type="ECO:0000256" key="1">
    <source>
        <dbReference type="ARBA" id="ARBA00022786"/>
    </source>
</evidence>
<sequence length="640" mass="72941">MKDVRIERSVYLRSQPWNANYLPRGQELVAIKESAQSCWPLVDFELTPKIVETLKMEVDDDERMNEERVVDESFASVDSPSFPLQISTSTSAMASVDYRTMAASAGMSQVIIRDPCNPSRDGMFPIDEAKLAEQHRWKFVEWYPRCCLGCSINGAYPVQGGPSGCALIAEPEDITSPVADAKPQPTSDEALSEASDWYLPGWGKIGAVLFKKDEVEDRIFLEDLPDVVLLRIIEYVHPVERVHNISVLSKRWNRLVKSHTLWREVRIFICDPPYYKNSVAEFLHRMGPWIEKLCISISCTEPFTERQFIDLFPSVMPSVKLLDIGFFSKLTVDLLYFLMRCFPNVERLNLEGVKKVDQGVFGILFLKGFENLRELVLSHCESMTADEYGILCAVNRPLEVLSVDGNFKLHNLAGTYLVSSPFALSLTRLYLDGEEFDDLGFRALTCCRNLKLLSVSFCESATDLSLGYVKTLPKIEHLHLRKGREFTCEGFRKFFEYSETNGAQKDNEFPSRLKFLNLGECPAVNDVIVDLITTNDLRLLDIRGLDCIDGSAFLDVPDLYLTNLRYLGAEQCPRIEDSTLQILNLRKKDLIISNYHNYFITFTINNGDATFMERYDNEFHAAVNEQLSRIDGFCCLSDIR</sequence>
<keyword evidence="4" id="KW-1185">Reference proteome</keyword>
<protein>
    <submittedName>
        <fullName evidence="5">F-box domain-containing protein</fullName>
    </submittedName>
</protein>
<dbReference type="SUPFAM" id="SSF52047">
    <property type="entry name" value="RNI-like"/>
    <property type="match status" value="2"/>
</dbReference>
<dbReference type="Gene3D" id="3.80.10.10">
    <property type="entry name" value="Ribonuclease Inhibitor"/>
    <property type="match status" value="2"/>
</dbReference>
<evidence type="ECO:0000313" key="4">
    <source>
        <dbReference type="Proteomes" id="UP000050794"/>
    </source>
</evidence>
<dbReference type="WBParaSite" id="TCNE_0000778901-mRNA-1">
    <property type="protein sequence ID" value="TCNE_0000778901-mRNA-1"/>
    <property type="gene ID" value="TCNE_0000778901"/>
</dbReference>
<name>A0A183UH19_TOXCA</name>
<organism evidence="4 5">
    <name type="scientific">Toxocara canis</name>
    <name type="common">Canine roundworm</name>
    <dbReference type="NCBI Taxonomy" id="6265"/>
    <lineage>
        <taxon>Eukaryota</taxon>
        <taxon>Metazoa</taxon>
        <taxon>Ecdysozoa</taxon>
        <taxon>Nematoda</taxon>
        <taxon>Chromadorea</taxon>
        <taxon>Rhabditida</taxon>
        <taxon>Spirurina</taxon>
        <taxon>Ascaridomorpha</taxon>
        <taxon>Ascaridoidea</taxon>
        <taxon>Toxocaridae</taxon>
        <taxon>Toxocara</taxon>
    </lineage>
</organism>
<dbReference type="AlphaFoldDB" id="A0A183UH19"/>
<gene>
    <name evidence="3" type="ORF">TCNE_LOCUS7789</name>
</gene>
<dbReference type="GO" id="GO:0031146">
    <property type="term" value="P:SCF-dependent proteasomal ubiquitin-dependent protein catabolic process"/>
    <property type="evidence" value="ECO:0007669"/>
    <property type="project" value="TreeGrafter"/>
</dbReference>
<dbReference type="PANTHER" id="PTHR13318:SF95">
    <property type="entry name" value="F-BOX PROTEIN YLR352W"/>
    <property type="match status" value="1"/>
</dbReference>
<dbReference type="Pfam" id="PF00646">
    <property type="entry name" value="F-box"/>
    <property type="match status" value="1"/>
</dbReference>
<keyword evidence="1" id="KW-0833">Ubl conjugation pathway</keyword>
<dbReference type="PROSITE" id="PS50181">
    <property type="entry name" value="FBOX"/>
    <property type="match status" value="1"/>
</dbReference>
<dbReference type="EMBL" id="UYWY01019757">
    <property type="protein sequence ID" value="VDM39110.1"/>
    <property type="molecule type" value="Genomic_DNA"/>
</dbReference>
<accession>A0A183UH19</accession>
<dbReference type="InterPro" id="IPR036047">
    <property type="entry name" value="F-box-like_dom_sf"/>
</dbReference>
<dbReference type="GO" id="GO:0019005">
    <property type="term" value="C:SCF ubiquitin ligase complex"/>
    <property type="evidence" value="ECO:0007669"/>
    <property type="project" value="TreeGrafter"/>
</dbReference>
<dbReference type="SMART" id="SM00367">
    <property type="entry name" value="LRR_CC"/>
    <property type="match status" value="4"/>
</dbReference>
<dbReference type="Proteomes" id="UP000050794">
    <property type="component" value="Unassembled WGS sequence"/>
</dbReference>
<evidence type="ECO:0000313" key="5">
    <source>
        <dbReference type="WBParaSite" id="TCNE_0000778901-mRNA-1"/>
    </source>
</evidence>